<name>A0ABN2GZ44_9ACTN</name>
<dbReference type="RefSeq" id="WP_425551949.1">
    <property type="nucleotide sequence ID" value="NZ_BAAANY010000009.1"/>
</dbReference>
<dbReference type="NCBIfam" id="NF045659">
    <property type="entry name" value="DiMArgaseDdahMtb"/>
    <property type="match status" value="1"/>
</dbReference>
<organism evidence="1 2">
    <name type="scientific">Fodinicola feengrottensis</name>
    <dbReference type="NCBI Taxonomy" id="435914"/>
    <lineage>
        <taxon>Bacteria</taxon>
        <taxon>Bacillati</taxon>
        <taxon>Actinomycetota</taxon>
        <taxon>Actinomycetes</taxon>
        <taxon>Mycobacteriales</taxon>
        <taxon>Fodinicola</taxon>
    </lineage>
</organism>
<keyword evidence="2" id="KW-1185">Reference proteome</keyword>
<sequence length="283" mass="30981">MSPAVGYQPAAVPARVATPRTYLMCRPTYFTVTYAINAWMDPAIGVDTELAIAQWDQLRRTYELLGHTVHLLPERPGLPDMVFAANGGFSVGGVFYGARFTFPQRADERPAHLDWYERHGWPAVRPGTFTNEGEGDFTYLPGPDLVLAGYGFRTDRRAHTEAAAVLGREVVSLELVDPRFYHLDTALFVLDDETICYYPAAFGAQSQDLLARRFPNALVATEADALAFGLNAVSDGRHVVLSASAIDLIDRLAGLGYQPVPVADSELRKAGGSAKCCTAELRR</sequence>
<accession>A0ABN2GZ44</accession>
<dbReference type="Gene3D" id="3.75.10.10">
    <property type="entry name" value="L-arginine/glycine Amidinotransferase, Chain A"/>
    <property type="match status" value="1"/>
</dbReference>
<gene>
    <name evidence="1" type="ORF">GCM10009765_30170</name>
</gene>
<evidence type="ECO:0000313" key="2">
    <source>
        <dbReference type="Proteomes" id="UP001500618"/>
    </source>
</evidence>
<protein>
    <submittedName>
        <fullName evidence="1">Arginine deiminase-related protein</fullName>
    </submittedName>
</protein>
<dbReference type="EMBL" id="BAAANY010000009">
    <property type="protein sequence ID" value="GAA1678906.1"/>
    <property type="molecule type" value="Genomic_DNA"/>
</dbReference>
<reference evidence="1 2" key="1">
    <citation type="journal article" date="2019" name="Int. J. Syst. Evol. Microbiol.">
        <title>The Global Catalogue of Microorganisms (GCM) 10K type strain sequencing project: providing services to taxonomists for standard genome sequencing and annotation.</title>
        <authorList>
            <consortium name="The Broad Institute Genomics Platform"/>
            <consortium name="The Broad Institute Genome Sequencing Center for Infectious Disease"/>
            <person name="Wu L."/>
            <person name="Ma J."/>
        </authorList>
    </citation>
    <scope>NUCLEOTIDE SEQUENCE [LARGE SCALE GENOMIC DNA]</scope>
    <source>
        <strain evidence="1 2">JCM 14718</strain>
    </source>
</reference>
<comment type="caution">
    <text evidence="1">The sequence shown here is derived from an EMBL/GenBank/DDBJ whole genome shotgun (WGS) entry which is preliminary data.</text>
</comment>
<dbReference type="Pfam" id="PF19420">
    <property type="entry name" value="DDAH_eukar"/>
    <property type="match status" value="1"/>
</dbReference>
<evidence type="ECO:0000313" key="1">
    <source>
        <dbReference type="EMBL" id="GAA1678906.1"/>
    </source>
</evidence>
<dbReference type="SUPFAM" id="SSF55909">
    <property type="entry name" value="Pentein"/>
    <property type="match status" value="1"/>
</dbReference>
<proteinExistence type="predicted"/>
<dbReference type="PANTHER" id="PTHR47271">
    <property type="entry name" value="ARGININE DEIMINASE"/>
    <property type="match status" value="1"/>
</dbReference>
<dbReference type="PANTHER" id="PTHR47271:SF2">
    <property type="entry name" value="ARGININE DEIMINASE"/>
    <property type="match status" value="1"/>
</dbReference>
<dbReference type="Proteomes" id="UP001500618">
    <property type="component" value="Unassembled WGS sequence"/>
</dbReference>